<comment type="similarity">
    <text evidence="1">Belongs to the metallo-beta-lactamase superfamily. Class-B beta-lactamase family.</text>
</comment>
<dbReference type="PANTHER" id="PTHR42951">
    <property type="entry name" value="METALLO-BETA-LACTAMASE DOMAIN-CONTAINING"/>
    <property type="match status" value="1"/>
</dbReference>
<feature type="domain" description="Metallo-beta-lactamase" evidence="2">
    <location>
        <begin position="12"/>
        <end position="195"/>
    </location>
</feature>
<dbReference type="GO" id="GO:0016787">
    <property type="term" value="F:hydrolase activity"/>
    <property type="evidence" value="ECO:0007669"/>
    <property type="project" value="UniProtKB-KW"/>
</dbReference>
<name>A0A1X9NGW6_9GAMM</name>
<keyword evidence="3" id="KW-0378">Hydrolase</keyword>
<dbReference type="STRING" id="716816.BST96_01900"/>
<dbReference type="Proteomes" id="UP000193450">
    <property type="component" value="Chromosome"/>
</dbReference>
<dbReference type="SMART" id="SM00849">
    <property type="entry name" value="Lactamase_B"/>
    <property type="match status" value="1"/>
</dbReference>
<dbReference type="GO" id="GO:0017001">
    <property type="term" value="P:antibiotic catabolic process"/>
    <property type="evidence" value="ECO:0007669"/>
    <property type="project" value="UniProtKB-ARBA"/>
</dbReference>
<dbReference type="Pfam" id="PF00753">
    <property type="entry name" value="Lactamase_B"/>
    <property type="match status" value="1"/>
</dbReference>
<evidence type="ECO:0000313" key="3">
    <source>
        <dbReference type="EMBL" id="ARN76264.1"/>
    </source>
</evidence>
<dbReference type="SUPFAM" id="SSF56281">
    <property type="entry name" value="Metallo-hydrolase/oxidoreductase"/>
    <property type="match status" value="1"/>
</dbReference>
<dbReference type="EMBL" id="CP019343">
    <property type="protein sequence ID" value="ARN76264.1"/>
    <property type="molecule type" value="Genomic_DNA"/>
</dbReference>
<proteinExistence type="inferred from homology"/>
<evidence type="ECO:0000256" key="1">
    <source>
        <dbReference type="ARBA" id="ARBA00005250"/>
    </source>
</evidence>
<evidence type="ECO:0000259" key="2">
    <source>
        <dbReference type="SMART" id="SM00849"/>
    </source>
</evidence>
<dbReference type="InterPro" id="IPR001279">
    <property type="entry name" value="Metallo-B-lactamas"/>
</dbReference>
<reference evidence="3 4" key="1">
    <citation type="submission" date="2016-11" db="EMBL/GenBank/DDBJ databases">
        <title>Trade-off between light-utilization and light-protection in marine flavobacteria.</title>
        <authorList>
            <person name="Kumagai Y."/>
        </authorList>
    </citation>
    <scope>NUCLEOTIDE SEQUENCE [LARGE SCALE GENOMIC DNA]</scope>
    <source>
        <strain evidence="3 4">NBRC 107125</strain>
    </source>
</reference>
<dbReference type="InterPro" id="IPR036866">
    <property type="entry name" value="RibonucZ/Hydroxyglut_hydro"/>
</dbReference>
<dbReference type="CDD" id="cd16282">
    <property type="entry name" value="metallo-hydrolase-like_MBL-fold"/>
    <property type="match status" value="1"/>
</dbReference>
<dbReference type="KEGG" id="osg:BST96_01900"/>
<dbReference type="InterPro" id="IPR050855">
    <property type="entry name" value="NDM-1-like"/>
</dbReference>
<dbReference type="PANTHER" id="PTHR42951:SF4">
    <property type="entry name" value="ACYL-COENZYME A THIOESTERASE MBLAC2"/>
    <property type="match status" value="1"/>
</dbReference>
<keyword evidence="4" id="KW-1185">Reference proteome</keyword>
<accession>A0A1X9NGW6</accession>
<dbReference type="AlphaFoldDB" id="A0A1X9NGW6"/>
<evidence type="ECO:0000313" key="4">
    <source>
        <dbReference type="Proteomes" id="UP000193450"/>
    </source>
</evidence>
<gene>
    <name evidence="3" type="ORF">BST96_01900</name>
</gene>
<organism evidence="3 4">
    <name type="scientific">Oceanicoccus sagamiensis</name>
    <dbReference type="NCBI Taxonomy" id="716816"/>
    <lineage>
        <taxon>Bacteria</taxon>
        <taxon>Pseudomonadati</taxon>
        <taxon>Pseudomonadota</taxon>
        <taxon>Gammaproteobacteria</taxon>
        <taxon>Cellvibrionales</taxon>
        <taxon>Spongiibacteraceae</taxon>
        <taxon>Oceanicoccus</taxon>
    </lineage>
</organism>
<protein>
    <submittedName>
        <fullName evidence="3">MBL fold metallo-hydrolase</fullName>
    </submittedName>
</protein>
<sequence>MNDSITLLQGKGGNIAVSHGSDGLLIIDDDYADMSDSLKQQLAELGGGSELKYILNTHWHSDHTGSNDALGKGVAIVAHDNVRKRLSSPQEVPFFNMVTTAQAKHALPSLTYPDAMNIHFNDESIRLEHYPNGHTDGDSVVFFESSNVVHMGDHMFYPMFPFVDISSDGNVVNFANNVGKVLAKVNDATVVIPGHGPLTDKKGLTTYHQMLMQTIAEVKAMKAEGLSVKQAQARGLSPKWQEWNGGFIKQENYIAFIYQSL</sequence>
<dbReference type="Gene3D" id="3.60.15.10">
    <property type="entry name" value="Ribonuclease Z/Hydroxyacylglutathione hydrolase-like"/>
    <property type="match status" value="1"/>
</dbReference>